<protein>
    <submittedName>
        <fullName evidence="1">Uncharacterized protein</fullName>
    </submittedName>
</protein>
<proteinExistence type="predicted"/>
<reference evidence="1" key="1">
    <citation type="submission" date="2021-02" db="EMBL/GenBank/DDBJ databases">
        <authorList>
            <person name="Nieuwenhuis M."/>
            <person name="Van De Peppel L.J.J."/>
        </authorList>
    </citation>
    <scope>NUCLEOTIDE SEQUENCE</scope>
    <source>
        <strain evidence="1">D49</strain>
    </source>
</reference>
<dbReference type="InterPro" id="IPR054208">
    <property type="entry name" value="DUF6914"/>
</dbReference>
<dbReference type="Proteomes" id="UP000717328">
    <property type="component" value="Unassembled WGS sequence"/>
</dbReference>
<dbReference type="EMBL" id="JABCKI010005797">
    <property type="protein sequence ID" value="KAG5637885.1"/>
    <property type="molecule type" value="Genomic_DNA"/>
</dbReference>
<evidence type="ECO:0000313" key="2">
    <source>
        <dbReference type="Proteomes" id="UP000717328"/>
    </source>
</evidence>
<keyword evidence="2" id="KW-1185">Reference proteome</keyword>
<reference evidence="1" key="2">
    <citation type="submission" date="2021-10" db="EMBL/GenBank/DDBJ databases">
        <title>Phylogenomics reveals ancestral predisposition of the termite-cultivated fungus Termitomyces towards a domesticated lifestyle.</title>
        <authorList>
            <person name="Auxier B."/>
            <person name="Grum-Grzhimaylo A."/>
            <person name="Cardenas M.E."/>
            <person name="Lodge J.D."/>
            <person name="Laessoe T."/>
            <person name="Pedersen O."/>
            <person name="Smith M.E."/>
            <person name="Kuyper T.W."/>
            <person name="Franco-Molano E.A."/>
            <person name="Baroni T.J."/>
            <person name="Aanen D.K."/>
        </authorList>
    </citation>
    <scope>NUCLEOTIDE SEQUENCE</scope>
    <source>
        <strain evidence="1">D49</strain>
    </source>
</reference>
<organism evidence="1 2">
    <name type="scientific">Sphagnurus paluster</name>
    <dbReference type="NCBI Taxonomy" id="117069"/>
    <lineage>
        <taxon>Eukaryota</taxon>
        <taxon>Fungi</taxon>
        <taxon>Dikarya</taxon>
        <taxon>Basidiomycota</taxon>
        <taxon>Agaricomycotina</taxon>
        <taxon>Agaricomycetes</taxon>
        <taxon>Agaricomycetidae</taxon>
        <taxon>Agaricales</taxon>
        <taxon>Tricholomatineae</taxon>
        <taxon>Lyophyllaceae</taxon>
        <taxon>Sphagnurus</taxon>
    </lineage>
</organism>
<gene>
    <name evidence="1" type="ORF">H0H81_002848</name>
</gene>
<dbReference type="AlphaFoldDB" id="A0A9P7FZ42"/>
<accession>A0A9P7FZ42</accession>
<dbReference type="OrthoDB" id="2679825at2759"/>
<evidence type="ECO:0000313" key="1">
    <source>
        <dbReference type="EMBL" id="KAG5637885.1"/>
    </source>
</evidence>
<sequence>MSNEKNKNRLWIYLHHRNGGPGYHWSLVLTSKSIDHTTDHADTLIDNIYRFHATNSLQTEGNDIFISPGMALPWRFEEEATNITRLTNVVGRVLVAKLPASTSALLAEQATYIRDVIRPGGSGGVAVVQNDPSWNCVSWAQDAMRALRVAGGEFSSIPDIVRGGGLEDEIQGFGDRSLALFLKKGVQDISSLPVLDLRFK</sequence>
<comment type="caution">
    <text evidence="1">The sequence shown here is derived from an EMBL/GenBank/DDBJ whole genome shotgun (WGS) entry which is preliminary data.</text>
</comment>
<name>A0A9P7FZ42_9AGAR</name>
<dbReference type="Pfam" id="PF21858">
    <property type="entry name" value="DUF6914"/>
    <property type="match status" value="1"/>
</dbReference>